<evidence type="ECO:0000313" key="4">
    <source>
        <dbReference type="RefSeq" id="XP_033578516.1"/>
    </source>
</evidence>
<dbReference type="OrthoDB" id="3799363at2759"/>
<evidence type="ECO:0000313" key="2">
    <source>
        <dbReference type="EMBL" id="KAF2811552.1"/>
    </source>
</evidence>
<dbReference type="GeneID" id="54460542"/>
<reference evidence="4" key="3">
    <citation type="submission" date="2025-04" db="UniProtKB">
        <authorList>
            <consortium name="RefSeq"/>
        </authorList>
    </citation>
    <scope>IDENTIFICATION</scope>
    <source>
        <strain evidence="4">CBS 304.34</strain>
    </source>
</reference>
<feature type="compositionally biased region" description="Low complexity" evidence="1">
    <location>
        <begin position="35"/>
        <end position="59"/>
    </location>
</feature>
<dbReference type="PANTHER" id="PTHR38166:SF1">
    <property type="entry name" value="C2H2-TYPE DOMAIN-CONTAINING PROTEIN"/>
    <property type="match status" value="1"/>
</dbReference>
<dbReference type="Proteomes" id="UP000504636">
    <property type="component" value="Unplaced"/>
</dbReference>
<keyword evidence="3" id="KW-1185">Reference proteome</keyword>
<dbReference type="PANTHER" id="PTHR38166">
    <property type="entry name" value="C2H2-TYPE DOMAIN-CONTAINING PROTEIN-RELATED"/>
    <property type="match status" value="1"/>
</dbReference>
<accession>A0A6A6YRI8</accession>
<name>A0A6A6YRI8_9PEZI</name>
<sequence>MHHSTRIADLQGVLVQGLPESSHYKAVGVPKTSASSNKTTSGKQSSSSSELVPSSASGSIFQTSRQKRGRNANGEAIDGNDDSQDDNDEDRRRYTKGKRPCSRPQPRLKCPFYQRQPEKHGKRAACRGRGFMDMAKLKDHLKRVHSQPVRCPRCWQEMESDDAYVVHAQREEGCEKLPEPYDDRISRLKWSSLDFKTAPYSQLKSGGEKWRKLYNVLFPQDTEIPSPFEELRTSAQWEKFLPDVLYEELKNELGPLLEPVQSRIKERIPFIIQRCKAQMLSVPQTETNTSGSSSPISNSQEVVNQAITGAFHELDTYDSFTRHDVIPAEYISNLPPSSTTTEPNHYPQTNYGPDYRAPDFDFSWCLEDRHNRDLEESNSLG</sequence>
<reference evidence="2 4" key="1">
    <citation type="journal article" date="2020" name="Stud. Mycol.">
        <title>101 Dothideomycetes genomes: a test case for predicting lifestyles and emergence of pathogens.</title>
        <authorList>
            <person name="Haridas S."/>
            <person name="Albert R."/>
            <person name="Binder M."/>
            <person name="Bloem J."/>
            <person name="Labutti K."/>
            <person name="Salamov A."/>
            <person name="Andreopoulos B."/>
            <person name="Baker S."/>
            <person name="Barry K."/>
            <person name="Bills G."/>
            <person name="Bluhm B."/>
            <person name="Cannon C."/>
            <person name="Castanera R."/>
            <person name="Culley D."/>
            <person name="Daum C."/>
            <person name="Ezra D."/>
            <person name="Gonzalez J."/>
            <person name="Henrissat B."/>
            <person name="Kuo A."/>
            <person name="Liang C."/>
            <person name="Lipzen A."/>
            <person name="Lutzoni F."/>
            <person name="Magnuson J."/>
            <person name="Mondo S."/>
            <person name="Nolan M."/>
            <person name="Ohm R."/>
            <person name="Pangilinan J."/>
            <person name="Park H.-J."/>
            <person name="Ramirez L."/>
            <person name="Alfaro M."/>
            <person name="Sun H."/>
            <person name="Tritt A."/>
            <person name="Yoshinaga Y."/>
            <person name="Zwiers L.-H."/>
            <person name="Turgeon B."/>
            <person name="Goodwin S."/>
            <person name="Spatafora J."/>
            <person name="Crous P."/>
            <person name="Grigoriev I."/>
        </authorList>
    </citation>
    <scope>NUCLEOTIDE SEQUENCE</scope>
    <source>
        <strain evidence="2 4">CBS 304.34</strain>
    </source>
</reference>
<dbReference type="RefSeq" id="XP_033578516.1">
    <property type="nucleotide sequence ID" value="XM_033719649.1"/>
</dbReference>
<proteinExistence type="predicted"/>
<evidence type="ECO:0008006" key="5">
    <source>
        <dbReference type="Google" id="ProtNLM"/>
    </source>
</evidence>
<feature type="region of interest" description="Disordered" evidence="1">
    <location>
        <begin position="25"/>
        <end position="111"/>
    </location>
</feature>
<gene>
    <name evidence="2 4" type="ORF">BDZ99DRAFT_461587</name>
</gene>
<dbReference type="EMBL" id="MU003698">
    <property type="protein sequence ID" value="KAF2811552.1"/>
    <property type="molecule type" value="Genomic_DNA"/>
</dbReference>
<protein>
    <recommendedName>
        <fullName evidence="5">C2H2-type domain-containing protein</fullName>
    </recommendedName>
</protein>
<feature type="compositionally biased region" description="Polar residues" evidence="1">
    <location>
        <begin position="334"/>
        <end position="351"/>
    </location>
</feature>
<organism evidence="2">
    <name type="scientific">Mytilinidion resinicola</name>
    <dbReference type="NCBI Taxonomy" id="574789"/>
    <lineage>
        <taxon>Eukaryota</taxon>
        <taxon>Fungi</taxon>
        <taxon>Dikarya</taxon>
        <taxon>Ascomycota</taxon>
        <taxon>Pezizomycotina</taxon>
        <taxon>Dothideomycetes</taxon>
        <taxon>Pleosporomycetidae</taxon>
        <taxon>Mytilinidiales</taxon>
        <taxon>Mytilinidiaceae</taxon>
        <taxon>Mytilinidion</taxon>
    </lineage>
</organism>
<feature type="region of interest" description="Disordered" evidence="1">
    <location>
        <begin position="331"/>
        <end position="352"/>
    </location>
</feature>
<evidence type="ECO:0000256" key="1">
    <source>
        <dbReference type="SAM" id="MobiDB-lite"/>
    </source>
</evidence>
<evidence type="ECO:0000313" key="3">
    <source>
        <dbReference type="Proteomes" id="UP000504636"/>
    </source>
</evidence>
<dbReference type="AlphaFoldDB" id="A0A6A6YRI8"/>
<feature type="compositionally biased region" description="Acidic residues" evidence="1">
    <location>
        <begin position="78"/>
        <end position="88"/>
    </location>
</feature>
<reference evidence="4" key="2">
    <citation type="submission" date="2020-04" db="EMBL/GenBank/DDBJ databases">
        <authorList>
            <consortium name="NCBI Genome Project"/>
        </authorList>
    </citation>
    <scope>NUCLEOTIDE SEQUENCE</scope>
    <source>
        <strain evidence="4">CBS 304.34</strain>
    </source>
</reference>